<reference evidence="2" key="1">
    <citation type="submission" date="2023-10" db="EMBL/GenBank/DDBJ databases">
        <title>Genome assemblies of two species of porcelain crab, Petrolisthes cinctipes and Petrolisthes manimaculis (Anomura: Porcellanidae).</title>
        <authorList>
            <person name="Angst P."/>
        </authorList>
    </citation>
    <scope>NUCLEOTIDE SEQUENCE</scope>
    <source>
        <strain evidence="2">PB745_01</strain>
        <tissue evidence="2">Gill</tissue>
    </source>
</reference>
<gene>
    <name evidence="2" type="ORF">Pcinc_033629</name>
</gene>
<evidence type="ECO:0000256" key="1">
    <source>
        <dbReference type="SAM" id="MobiDB-lite"/>
    </source>
</evidence>
<evidence type="ECO:0000313" key="2">
    <source>
        <dbReference type="EMBL" id="KAK3860314.1"/>
    </source>
</evidence>
<sequence length="72" mass="7917">MSSPPLGHSPHVHSPHWSVERGEGHSVIREEGGTAVVVVEEEEEGEKDLVVVKVEGQGVLVVREKGRWKRGE</sequence>
<evidence type="ECO:0000313" key="3">
    <source>
        <dbReference type="Proteomes" id="UP001286313"/>
    </source>
</evidence>
<dbReference type="AlphaFoldDB" id="A0AAE1ERX0"/>
<keyword evidence="3" id="KW-1185">Reference proteome</keyword>
<accession>A0AAE1ERX0</accession>
<dbReference type="EMBL" id="JAWQEG010004769">
    <property type="protein sequence ID" value="KAK3860314.1"/>
    <property type="molecule type" value="Genomic_DNA"/>
</dbReference>
<protein>
    <submittedName>
        <fullName evidence="2">Uncharacterized protein</fullName>
    </submittedName>
</protein>
<proteinExistence type="predicted"/>
<name>A0AAE1ERX0_PETCI</name>
<comment type="caution">
    <text evidence="2">The sequence shown here is derived from an EMBL/GenBank/DDBJ whole genome shotgun (WGS) entry which is preliminary data.</text>
</comment>
<dbReference type="Proteomes" id="UP001286313">
    <property type="component" value="Unassembled WGS sequence"/>
</dbReference>
<feature type="region of interest" description="Disordered" evidence="1">
    <location>
        <begin position="1"/>
        <end position="23"/>
    </location>
</feature>
<organism evidence="2 3">
    <name type="scientific">Petrolisthes cinctipes</name>
    <name type="common">Flat porcelain crab</name>
    <dbReference type="NCBI Taxonomy" id="88211"/>
    <lineage>
        <taxon>Eukaryota</taxon>
        <taxon>Metazoa</taxon>
        <taxon>Ecdysozoa</taxon>
        <taxon>Arthropoda</taxon>
        <taxon>Crustacea</taxon>
        <taxon>Multicrustacea</taxon>
        <taxon>Malacostraca</taxon>
        <taxon>Eumalacostraca</taxon>
        <taxon>Eucarida</taxon>
        <taxon>Decapoda</taxon>
        <taxon>Pleocyemata</taxon>
        <taxon>Anomura</taxon>
        <taxon>Galatheoidea</taxon>
        <taxon>Porcellanidae</taxon>
        <taxon>Petrolisthes</taxon>
    </lineage>
</organism>